<dbReference type="InterPro" id="IPR005804">
    <property type="entry name" value="FA_desaturase_dom"/>
</dbReference>
<dbReference type="InterPro" id="IPR012171">
    <property type="entry name" value="Fatty_acid_desaturase"/>
</dbReference>
<keyword evidence="1" id="KW-1133">Transmembrane helix</keyword>
<dbReference type="CDD" id="cd03507">
    <property type="entry name" value="Delta12-FADS-like"/>
    <property type="match status" value="1"/>
</dbReference>
<dbReference type="PANTHER" id="PTHR32100">
    <property type="entry name" value="OMEGA-6 FATTY ACID DESATURASE, CHLOROPLASTIC"/>
    <property type="match status" value="1"/>
</dbReference>
<dbReference type="GO" id="GO:0006629">
    <property type="term" value="P:lipid metabolic process"/>
    <property type="evidence" value="ECO:0007669"/>
    <property type="project" value="InterPro"/>
</dbReference>
<dbReference type="VEuPathDB" id="TriTrypDB:ADEAN_000781100"/>
<dbReference type="OrthoDB" id="1461976at2759"/>
<evidence type="ECO:0000313" key="3">
    <source>
        <dbReference type="EMBL" id="CAD2220296.1"/>
    </source>
</evidence>
<feature type="transmembrane region" description="Helical" evidence="1">
    <location>
        <begin position="257"/>
        <end position="277"/>
    </location>
</feature>
<gene>
    <name evidence="3" type="ORF">ADEAN_000781100</name>
</gene>
<dbReference type="Pfam" id="PF00487">
    <property type="entry name" value="FA_desaturase"/>
    <property type="match status" value="1"/>
</dbReference>
<organism evidence="3 4">
    <name type="scientific">Angomonas deanei</name>
    <dbReference type="NCBI Taxonomy" id="59799"/>
    <lineage>
        <taxon>Eukaryota</taxon>
        <taxon>Discoba</taxon>
        <taxon>Euglenozoa</taxon>
        <taxon>Kinetoplastea</taxon>
        <taxon>Metakinetoplastina</taxon>
        <taxon>Trypanosomatida</taxon>
        <taxon>Trypanosomatidae</taxon>
        <taxon>Strigomonadinae</taxon>
        <taxon>Angomonas</taxon>
    </lineage>
</organism>
<feature type="domain" description="Fatty acid desaturase" evidence="2">
    <location>
        <begin position="93"/>
        <end position="352"/>
    </location>
</feature>
<reference evidence="3 4" key="1">
    <citation type="submission" date="2020-08" db="EMBL/GenBank/DDBJ databases">
        <authorList>
            <person name="Newling K."/>
            <person name="Davey J."/>
            <person name="Forrester S."/>
        </authorList>
    </citation>
    <scope>NUCLEOTIDE SEQUENCE [LARGE SCALE GENOMIC DNA]</scope>
    <source>
        <strain evidence="4">Crithidia deanei Carvalho (ATCC PRA-265)</strain>
    </source>
</reference>
<evidence type="ECO:0000259" key="2">
    <source>
        <dbReference type="Pfam" id="PF00487"/>
    </source>
</evidence>
<accession>A0A7G2CKF9</accession>
<dbReference type="GO" id="GO:0016491">
    <property type="term" value="F:oxidoreductase activity"/>
    <property type="evidence" value="ECO:0007669"/>
    <property type="project" value="InterPro"/>
</dbReference>
<keyword evidence="4" id="KW-1185">Reference proteome</keyword>
<feature type="transmembrane region" description="Helical" evidence="1">
    <location>
        <begin position="182"/>
        <end position="202"/>
    </location>
</feature>
<keyword evidence="1" id="KW-0472">Membrane</keyword>
<feature type="transmembrane region" description="Helical" evidence="1">
    <location>
        <begin position="92"/>
        <end position="112"/>
    </location>
</feature>
<feature type="transmembrane region" description="Helical" evidence="1">
    <location>
        <begin position="231"/>
        <end position="250"/>
    </location>
</feature>
<proteinExistence type="predicted"/>
<evidence type="ECO:0000313" key="4">
    <source>
        <dbReference type="Proteomes" id="UP000515908"/>
    </source>
</evidence>
<name>A0A7G2CKF9_9TRYP</name>
<protein>
    <submittedName>
        <fullName evidence="3">Fatty acid desaturase, putative</fullName>
    </submittedName>
</protein>
<sequence length="389" mass="45165">MKSVLKAGLEKDVDVIIPSSNLTVKEIQDQIPAKYFERSTLRSSLYVARDIAQCVAAYAVMYYCVVPFIAGVDSAIGGHPVGRGIVLTLKTWLWSIFWFAQGLNLTALWVMAHECGHQAFSPHRQINNAVGLVLHSFILVPYHSWRITHGNHHKHTNHLTKDNVFVPRKESKIIELVEESPLAMLWGMFVMFFFGWPAYLLFNVASQDYGRRANHFEPSSPLFRPEDAEDIIVSDLGIVGMIFLLTIFTFKYGFSSFLCWYFVPYLWVNFWLLYITYMQHSDIRLPHYSHDEWTFVRGAIAAVDRDYGWLLNEWLHHINDSHVVHHIFSQVPFYHAITITRKHIKEILGDTYIVDNRPLLKSLRKTWTDCRYVVPSEGVCVFHGFNKKR</sequence>
<feature type="transmembrane region" description="Helical" evidence="1">
    <location>
        <begin position="51"/>
        <end position="72"/>
    </location>
</feature>
<dbReference type="Proteomes" id="UP000515908">
    <property type="component" value="Chromosome 16"/>
</dbReference>
<dbReference type="AlphaFoldDB" id="A0A7G2CKF9"/>
<keyword evidence="1" id="KW-0812">Transmembrane</keyword>
<evidence type="ECO:0000256" key="1">
    <source>
        <dbReference type="SAM" id="Phobius"/>
    </source>
</evidence>
<dbReference type="EMBL" id="LR877160">
    <property type="protein sequence ID" value="CAD2220296.1"/>
    <property type="molecule type" value="Genomic_DNA"/>
</dbReference>